<protein>
    <recommendedName>
        <fullName evidence="4">C2H2-type domain-containing protein</fullName>
    </recommendedName>
</protein>
<reference evidence="2 3" key="1">
    <citation type="journal article" date="2023" name="IMA Fungus">
        <title>Comparative genomic study of the Penicillium genus elucidates a diverse pangenome and 15 lateral gene transfer events.</title>
        <authorList>
            <person name="Petersen C."/>
            <person name="Sorensen T."/>
            <person name="Nielsen M.R."/>
            <person name="Sondergaard T.E."/>
            <person name="Sorensen J.L."/>
            <person name="Fitzpatrick D.A."/>
            <person name="Frisvad J.C."/>
            <person name="Nielsen K.L."/>
        </authorList>
    </citation>
    <scope>NUCLEOTIDE SEQUENCE [LARGE SCALE GENOMIC DNA]</scope>
    <source>
        <strain evidence="2 3">IBT 35679</strain>
    </source>
</reference>
<keyword evidence="3" id="KW-1185">Reference proteome</keyword>
<dbReference type="Proteomes" id="UP001220324">
    <property type="component" value="Unassembled WGS sequence"/>
</dbReference>
<evidence type="ECO:0008006" key="4">
    <source>
        <dbReference type="Google" id="ProtNLM"/>
    </source>
</evidence>
<gene>
    <name evidence="2" type="ORF">N7494_007171</name>
</gene>
<feature type="region of interest" description="Disordered" evidence="1">
    <location>
        <begin position="1"/>
        <end position="26"/>
    </location>
</feature>
<dbReference type="Gene3D" id="3.30.160.60">
    <property type="entry name" value="Classic Zinc Finger"/>
    <property type="match status" value="1"/>
</dbReference>
<dbReference type="AlphaFoldDB" id="A0AAD6CS00"/>
<evidence type="ECO:0000313" key="2">
    <source>
        <dbReference type="EMBL" id="KAJ5537692.1"/>
    </source>
</evidence>
<sequence length="198" mass="21943">MLLDGIHGHGNMPHDSPPTSTAPRQGIKWSSFDSLLHDLSLSTVNAPAVSCCREPYTNSQYTPNPFEARNHEIPVNIAQPTHHQAVHPPPVTAFDTRSTQEQTWAHYLAVSIEETSEDLQGNAGPGNEILKCQWKDCQYTGTFGRKTDLMRHIETQHVSPKAYKCSFPRDTCGKSMGLLDHTGDALLHGYLFAAPLVR</sequence>
<accession>A0AAD6CS00</accession>
<dbReference type="EMBL" id="JAQIZZ010000006">
    <property type="protein sequence ID" value="KAJ5537692.1"/>
    <property type="molecule type" value="Genomic_DNA"/>
</dbReference>
<comment type="caution">
    <text evidence="2">The sequence shown here is derived from an EMBL/GenBank/DDBJ whole genome shotgun (WGS) entry which is preliminary data.</text>
</comment>
<organism evidence="2 3">
    <name type="scientific">Penicillium frequentans</name>
    <dbReference type="NCBI Taxonomy" id="3151616"/>
    <lineage>
        <taxon>Eukaryota</taxon>
        <taxon>Fungi</taxon>
        <taxon>Dikarya</taxon>
        <taxon>Ascomycota</taxon>
        <taxon>Pezizomycotina</taxon>
        <taxon>Eurotiomycetes</taxon>
        <taxon>Eurotiomycetidae</taxon>
        <taxon>Eurotiales</taxon>
        <taxon>Aspergillaceae</taxon>
        <taxon>Penicillium</taxon>
    </lineage>
</organism>
<proteinExistence type="predicted"/>
<evidence type="ECO:0000313" key="3">
    <source>
        <dbReference type="Proteomes" id="UP001220324"/>
    </source>
</evidence>
<evidence type="ECO:0000256" key="1">
    <source>
        <dbReference type="SAM" id="MobiDB-lite"/>
    </source>
</evidence>
<name>A0AAD6CS00_9EURO</name>